<evidence type="ECO:0000259" key="7">
    <source>
        <dbReference type="Pfam" id="PF01490"/>
    </source>
</evidence>
<feature type="domain" description="Amino acid transporter transmembrane" evidence="7">
    <location>
        <begin position="129"/>
        <end position="225"/>
    </location>
</feature>
<keyword evidence="2 6" id="KW-0812">Transmembrane</keyword>
<dbReference type="AlphaFoldDB" id="A0AAU9LRT6"/>
<protein>
    <recommendedName>
        <fullName evidence="7">Amino acid transporter transmembrane domain-containing protein</fullName>
    </recommendedName>
</protein>
<gene>
    <name evidence="8" type="ORF">LVIROSA_LOCUS2397</name>
</gene>
<keyword evidence="9" id="KW-1185">Reference proteome</keyword>
<accession>A0AAU9LRT6</accession>
<keyword evidence="5 6" id="KW-0472">Membrane</keyword>
<keyword evidence="3" id="KW-0029">Amino-acid transport</keyword>
<dbReference type="PANTHER" id="PTHR46774:SF3">
    <property type="entry name" value="CHROMATIN MODIFICATION-RELATED PROTEIN EAF1 A-RELATED"/>
    <property type="match status" value="1"/>
</dbReference>
<sequence>MFLKEKEVSRGEANSESCKVLVPRVWSSNVVCGRTGNNEDFLLIVLKDILPRRRDLTLILLSATLNAELFSNYFQEAPMIHIHGFTHPVRAHFLEDILEIIGYKLTSFNQIDDCGQEKLWKTQRHFGSCVVLYVVVAIMGYMMFGESKESQYTLNLPTNLIASKVAVWTTVVNPFTKYMLTISPVAMSLEELIPSNHMKSHVYSILIRTTLVFSTLLVALSIPFLFHLGRLRPTRKQLNLICFRLRKLERACKRKWIHLAMMLLQGSTFDHRWQLDSNFKSGQKDHSRRRLDAHQFDSNGSSVASQLSNMSNPNKIMKLLVCDCDRGRKAKALKSTLQTPVGQPGSGSPWSLFEDQALVVLVHDMGPNWELISDVINSTLQFKLFIDWLLDLSTLDPVFEGANFQVLTALATSFHALQPLKVPAFRLFS</sequence>
<organism evidence="8 9">
    <name type="scientific">Lactuca virosa</name>
    <dbReference type="NCBI Taxonomy" id="75947"/>
    <lineage>
        <taxon>Eukaryota</taxon>
        <taxon>Viridiplantae</taxon>
        <taxon>Streptophyta</taxon>
        <taxon>Embryophyta</taxon>
        <taxon>Tracheophyta</taxon>
        <taxon>Spermatophyta</taxon>
        <taxon>Magnoliopsida</taxon>
        <taxon>eudicotyledons</taxon>
        <taxon>Gunneridae</taxon>
        <taxon>Pentapetalae</taxon>
        <taxon>asterids</taxon>
        <taxon>campanulids</taxon>
        <taxon>Asterales</taxon>
        <taxon>Asteraceae</taxon>
        <taxon>Cichorioideae</taxon>
        <taxon>Cichorieae</taxon>
        <taxon>Lactucinae</taxon>
        <taxon>Lactuca</taxon>
    </lineage>
</organism>
<reference evidence="8 9" key="1">
    <citation type="submission" date="2022-01" db="EMBL/GenBank/DDBJ databases">
        <authorList>
            <person name="Xiong W."/>
            <person name="Schranz E."/>
        </authorList>
    </citation>
    <scope>NUCLEOTIDE SEQUENCE [LARGE SCALE GENOMIC DNA]</scope>
</reference>
<evidence type="ECO:0000256" key="3">
    <source>
        <dbReference type="ARBA" id="ARBA00022970"/>
    </source>
</evidence>
<feature type="transmembrane region" description="Helical" evidence="6">
    <location>
        <begin position="205"/>
        <end position="226"/>
    </location>
</feature>
<evidence type="ECO:0000256" key="5">
    <source>
        <dbReference type="ARBA" id="ARBA00023136"/>
    </source>
</evidence>
<dbReference type="Gene3D" id="3.40.50.300">
    <property type="entry name" value="P-loop containing nucleotide triphosphate hydrolases"/>
    <property type="match status" value="1"/>
</dbReference>
<name>A0AAU9LRT6_9ASTR</name>
<dbReference type="InterPro" id="IPR044798">
    <property type="entry name" value="EAF1A/B"/>
</dbReference>
<dbReference type="InterPro" id="IPR013057">
    <property type="entry name" value="AA_transpt_TM"/>
</dbReference>
<dbReference type="InterPro" id="IPR027417">
    <property type="entry name" value="P-loop_NTPase"/>
</dbReference>
<evidence type="ECO:0000256" key="6">
    <source>
        <dbReference type="SAM" id="Phobius"/>
    </source>
</evidence>
<evidence type="ECO:0000256" key="2">
    <source>
        <dbReference type="ARBA" id="ARBA00022692"/>
    </source>
</evidence>
<proteinExistence type="predicted"/>
<evidence type="ECO:0000256" key="4">
    <source>
        <dbReference type="ARBA" id="ARBA00022989"/>
    </source>
</evidence>
<keyword evidence="3" id="KW-0813">Transport</keyword>
<keyword evidence="4 6" id="KW-1133">Transmembrane helix</keyword>
<dbReference type="EMBL" id="CAKMRJ010000001">
    <property type="protein sequence ID" value="CAH1414484.1"/>
    <property type="molecule type" value="Genomic_DNA"/>
</dbReference>
<evidence type="ECO:0000313" key="9">
    <source>
        <dbReference type="Proteomes" id="UP001157418"/>
    </source>
</evidence>
<comment type="subcellular location">
    <subcellularLocation>
        <location evidence="1">Membrane</location>
    </subcellularLocation>
</comment>
<dbReference type="GO" id="GO:0006865">
    <property type="term" value="P:amino acid transport"/>
    <property type="evidence" value="ECO:0007669"/>
    <property type="project" value="UniProtKB-KW"/>
</dbReference>
<evidence type="ECO:0000256" key="1">
    <source>
        <dbReference type="ARBA" id="ARBA00004370"/>
    </source>
</evidence>
<comment type="caution">
    <text evidence="8">The sequence shown here is derived from an EMBL/GenBank/DDBJ whole genome shotgun (WGS) entry which is preliminary data.</text>
</comment>
<evidence type="ECO:0000313" key="8">
    <source>
        <dbReference type="EMBL" id="CAH1414484.1"/>
    </source>
</evidence>
<dbReference type="Pfam" id="PF01490">
    <property type="entry name" value="Aa_trans"/>
    <property type="match status" value="1"/>
</dbReference>
<dbReference type="GO" id="GO:0035267">
    <property type="term" value="C:NuA4 histone acetyltransferase complex"/>
    <property type="evidence" value="ECO:0007669"/>
    <property type="project" value="InterPro"/>
</dbReference>
<dbReference type="Gene3D" id="1.25.40.790">
    <property type="match status" value="1"/>
</dbReference>
<feature type="transmembrane region" description="Helical" evidence="6">
    <location>
        <begin position="126"/>
        <end position="144"/>
    </location>
</feature>
<dbReference type="Proteomes" id="UP001157418">
    <property type="component" value="Unassembled WGS sequence"/>
</dbReference>
<dbReference type="GO" id="GO:0016020">
    <property type="term" value="C:membrane"/>
    <property type="evidence" value="ECO:0007669"/>
    <property type="project" value="UniProtKB-SubCell"/>
</dbReference>
<dbReference type="PANTHER" id="PTHR46774">
    <property type="entry name" value="CHROMATIN MODIFICATION-RELATED PROTEIN EAF1 A-RELATED"/>
    <property type="match status" value="1"/>
</dbReference>